<keyword evidence="1" id="KW-0133">Cell shape</keyword>
<organism evidence="2 3">
    <name type="scientific">Croceicoccus mobilis</name>
    <dbReference type="NCBI Taxonomy" id="1703339"/>
    <lineage>
        <taxon>Bacteria</taxon>
        <taxon>Pseudomonadati</taxon>
        <taxon>Pseudomonadota</taxon>
        <taxon>Alphaproteobacteria</taxon>
        <taxon>Sphingomonadales</taxon>
        <taxon>Erythrobacteraceae</taxon>
        <taxon>Croceicoccus</taxon>
    </lineage>
</organism>
<comment type="pathway">
    <text evidence="1">Cell wall biogenesis; peptidoglycan biosynthesis.</text>
</comment>
<dbReference type="Pfam" id="PF10997">
    <property type="entry name" value="Amj"/>
    <property type="match status" value="1"/>
</dbReference>
<keyword evidence="1" id="KW-0961">Cell wall biogenesis/degradation</keyword>
<keyword evidence="1" id="KW-1003">Cell membrane</keyword>
<reference evidence="2" key="2">
    <citation type="submission" date="2020-09" db="EMBL/GenBank/DDBJ databases">
        <authorList>
            <person name="Sun Q."/>
            <person name="Zhou Y."/>
        </authorList>
    </citation>
    <scope>NUCLEOTIDE SEQUENCE</scope>
    <source>
        <strain evidence="2">CGMCC 1.15360</strain>
    </source>
</reference>
<sequence length="263" mass="28050">MVVICVLMAGINLIGTLAYASRIAGLRTGRIAVSFALFNVLVLLSRTANGFLAPFLAKRIETRLADGASDALLLDFHLILLSAMLAVGLGILLVPTGQRLFVIAISYLERHRSMGRVILRSASPAGLRSVRRSFAIPAHLRSGALSLPRTIGWKLIAANCFAQSLLTVGVLASLYAGFLSPEFRVTASQMSSVVNGFATILLFTFIDPQLSIMTDDVIEGRVGAAEFRHAIVWVSISRLAGTAIAQILLLPAARLIALIASVI</sequence>
<dbReference type="InterPro" id="IPR021260">
    <property type="entry name" value="Amj"/>
</dbReference>
<protein>
    <recommendedName>
        <fullName evidence="1">Lipid II flippase Amj</fullName>
    </recommendedName>
</protein>
<feature type="transmembrane region" description="Helical" evidence="1">
    <location>
        <begin position="30"/>
        <end position="52"/>
    </location>
</feature>
<comment type="similarity">
    <text evidence="1">Belongs to the Amj family.</text>
</comment>
<proteinExistence type="inferred from homology"/>
<feature type="transmembrane region" description="Helical" evidence="1">
    <location>
        <begin position="190"/>
        <end position="210"/>
    </location>
</feature>
<dbReference type="GO" id="GO:0008360">
    <property type="term" value="P:regulation of cell shape"/>
    <property type="evidence" value="ECO:0007669"/>
    <property type="project" value="UniProtKB-KW"/>
</dbReference>
<keyword evidence="1" id="KW-0813">Transport</keyword>
<dbReference type="AlphaFoldDB" id="A0A916ZB78"/>
<dbReference type="GO" id="GO:0071555">
    <property type="term" value="P:cell wall organization"/>
    <property type="evidence" value="ECO:0007669"/>
    <property type="project" value="UniProtKB-KW"/>
</dbReference>
<comment type="caution">
    <text evidence="2">The sequence shown here is derived from an EMBL/GenBank/DDBJ whole genome shotgun (WGS) entry which is preliminary data.</text>
</comment>
<dbReference type="GO" id="GO:0009252">
    <property type="term" value="P:peptidoglycan biosynthetic process"/>
    <property type="evidence" value="ECO:0007669"/>
    <property type="project" value="UniProtKB-UniRule"/>
</dbReference>
<accession>A0A916ZB78</accession>
<dbReference type="HAMAP" id="MF_02077">
    <property type="entry name" value="Amj_flippase"/>
    <property type="match status" value="1"/>
</dbReference>
<evidence type="ECO:0000313" key="2">
    <source>
        <dbReference type="EMBL" id="GGD85107.1"/>
    </source>
</evidence>
<reference evidence="2" key="1">
    <citation type="journal article" date="2014" name="Int. J. Syst. Evol. Microbiol.">
        <title>Complete genome sequence of Corynebacterium casei LMG S-19264T (=DSM 44701T), isolated from a smear-ripened cheese.</title>
        <authorList>
            <consortium name="US DOE Joint Genome Institute (JGI-PGF)"/>
            <person name="Walter F."/>
            <person name="Albersmeier A."/>
            <person name="Kalinowski J."/>
            <person name="Ruckert C."/>
        </authorList>
    </citation>
    <scope>NUCLEOTIDE SEQUENCE</scope>
    <source>
        <strain evidence="2">CGMCC 1.15360</strain>
    </source>
</reference>
<dbReference type="Proteomes" id="UP000612349">
    <property type="component" value="Unassembled WGS sequence"/>
</dbReference>
<feature type="transmembrane region" description="Helical" evidence="1">
    <location>
        <begin position="155"/>
        <end position="178"/>
    </location>
</feature>
<keyword evidence="1" id="KW-0573">Peptidoglycan synthesis</keyword>
<name>A0A916ZB78_9SPHN</name>
<dbReference type="EMBL" id="BMIP01000020">
    <property type="protein sequence ID" value="GGD85107.1"/>
    <property type="molecule type" value="Genomic_DNA"/>
</dbReference>
<feature type="transmembrane region" description="Helical" evidence="1">
    <location>
        <begin position="72"/>
        <end position="94"/>
    </location>
</feature>
<dbReference type="GO" id="GO:0005886">
    <property type="term" value="C:plasma membrane"/>
    <property type="evidence" value="ECO:0007669"/>
    <property type="project" value="UniProtKB-SubCell"/>
</dbReference>
<comment type="caution">
    <text evidence="1">Lacks conserved residue(s) required for the propagation of feature annotation.</text>
</comment>
<comment type="subcellular location">
    <subcellularLocation>
        <location evidence="1">Cell membrane</location>
        <topology evidence="1">Multi-pass membrane protein</topology>
    </subcellularLocation>
</comment>
<keyword evidence="1" id="KW-0812">Transmembrane</keyword>
<comment type="function">
    <text evidence="1">Involved in peptidoglycan biosynthesis. Transports lipid-linked peptidoglycan precursors from the inner to the outer leaflet of the cytoplasmic membrane.</text>
</comment>
<keyword evidence="1" id="KW-0472">Membrane</keyword>
<evidence type="ECO:0000256" key="1">
    <source>
        <dbReference type="HAMAP-Rule" id="MF_02077"/>
    </source>
</evidence>
<keyword evidence="1" id="KW-1133">Transmembrane helix</keyword>
<dbReference type="GO" id="GO:0015648">
    <property type="term" value="F:lipid-linked peptidoglycan transporter activity"/>
    <property type="evidence" value="ECO:0007669"/>
    <property type="project" value="UniProtKB-UniRule"/>
</dbReference>
<evidence type="ECO:0000313" key="3">
    <source>
        <dbReference type="Proteomes" id="UP000612349"/>
    </source>
</evidence>
<keyword evidence="3" id="KW-1185">Reference proteome</keyword>
<gene>
    <name evidence="1" type="primary">amj</name>
    <name evidence="2" type="ORF">GCM10010990_38890</name>
</gene>